<keyword evidence="1" id="KW-1133">Transmembrane helix</keyword>
<dbReference type="InterPro" id="IPR050834">
    <property type="entry name" value="Glycosyltransf_2"/>
</dbReference>
<feature type="transmembrane region" description="Helical" evidence="1">
    <location>
        <begin position="255"/>
        <end position="276"/>
    </location>
</feature>
<evidence type="ECO:0000313" key="4">
    <source>
        <dbReference type="Proteomes" id="UP000460290"/>
    </source>
</evidence>
<evidence type="ECO:0000313" key="3">
    <source>
        <dbReference type="EMBL" id="MXO83104.1"/>
    </source>
</evidence>
<reference evidence="3 4" key="1">
    <citation type="submission" date="2019-12" db="EMBL/GenBank/DDBJ databases">
        <title>Genomic-based taxomic classification of the family Erythrobacteraceae.</title>
        <authorList>
            <person name="Xu L."/>
        </authorList>
    </citation>
    <scope>NUCLEOTIDE SEQUENCE [LARGE SCALE GENOMIC DNA]</scope>
    <source>
        <strain evidence="3 4">KCTC 42006</strain>
    </source>
</reference>
<dbReference type="Pfam" id="PF00535">
    <property type="entry name" value="Glycos_transf_2"/>
    <property type="match status" value="1"/>
</dbReference>
<protein>
    <submittedName>
        <fullName evidence="3">Glycosyltransferase</fullName>
    </submittedName>
</protein>
<feature type="domain" description="Glycosyltransferase 2-like" evidence="2">
    <location>
        <begin position="7"/>
        <end position="173"/>
    </location>
</feature>
<dbReference type="InterPro" id="IPR029044">
    <property type="entry name" value="Nucleotide-diphossugar_trans"/>
</dbReference>
<dbReference type="InterPro" id="IPR001173">
    <property type="entry name" value="Glyco_trans_2-like"/>
</dbReference>
<name>A0A844Z6H1_9SPHN</name>
<comment type="caution">
    <text evidence="3">The sequence shown here is derived from an EMBL/GenBank/DDBJ whole genome shotgun (WGS) entry which is preliminary data.</text>
</comment>
<keyword evidence="3" id="KW-0808">Transferase</keyword>
<dbReference type="AlphaFoldDB" id="A0A844Z6H1"/>
<dbReference type="CDD" id="cd00761">
    <property type="entry name" value="Glyco_tranf_GTA_type"/>
    <property type="match status" value="1"/>
</dbReference>
<keyword evidence="4" id="KW-1185">Reference proteome</keyword>
<gene>
    <name evidence="3" type="ORF">GRI35_06955</name>
</gene>
<dbReference type="OrthoDB" id="6116224at2"/>
<evidence type="ECO:0000256" key="1">
    <source>
        <dbReference type="SAM" id="Phobius"/>
    </source>
</evidence>
<organism evidence="3 4">
    <name type="scientific">Pontixanthobacter aestiaquae</name>
    <dbReference type="NCBI Taxonomy" id="1509367"/>
    <lineage>
        <taxon>Bacteria</taxon>
        <taxon>Pseudomonadati</taxon>
        <taxon>Pseudomonadota</taxon>
        <taxon>Alphaproteobacteria</taxon>
        <taxon>Sphingomonadales</taxon>
        <taxon>Erythrobacteraceae</taxon>
        <taxon>Pontixanthobacter</taxon>
    </lineage>
</organism>
<dbReference type="SUPFAM" id="SSF53448">
    <property type="entry name" value="Nucleotide-diphospho-sugar transferases"/>
    <property type="match status" value="1"/>
</dbReference>
<dbReference type="PANTHER" id="PTHR43685">
    <property type="entry name" value="GLYCOSYLTRANSFERASE"/>
    <property type="match status" value="1"/>
</dbReference>
<dbReference type="GO" id="GO:0016740">
    <property type="term" value="F:transferase activity"/>
    <property type="evidence" value="ECO:0007669"/>
    <property type="project" value="UniProtKB-KW"/>
</dbReference>
<keyword evidence="1" id="KW-0812">Transmembrane</keyword>
<keyword evidence="1" id="KW-0472">Membrane</keyword>
<dbReference type="Proteomes" id="UP000460290">
    <property type="component" value="Unassembled WGS sequence"/>
</dbReference>
<dbReference type="RefSeq" id="WP_160613488.1">
    <property type="nucleotide sequence ID" value="NZ_JAUFQM010000001.1"/>
</dbReference>
<dbReference type="Gene3D" id="3.90.550.10">
    <property type="entry name" value="Spore Coat Polysaccharide Biosynthesis Protein SpsA, Chain A"/>
    <property type="match status" value="1"/>
</dbReference>
<dbReference type="PANTHER" id="PTHR43685:SF2">
    <property type="entry name" value="GLYCOSYLTRANSFERASE 2-LIKE DOMAIN-CONTAINING PROTEIN"/>
    <property type="match status" value="1"/>
</dbReference>
<dbReference type="EMBL" id="WTYZ01000001">
    <property type="protein sequence ID" value="MXO83104.1"/>
    <property type="molecule type" value="Genomic_DNA"/>
</dbReference>
<sequence length="303" mass="32915">MASPTISIIIASKDGADTLPPVFEKLTEVAASYDDIEFIFADNASTDKTPDLMQDFSKGRNATVVHEPRPGKSYALNTAMERANGSLLVFIDDDILPANGWLEAYRDAAAHNPDTGAFLGQIRPEFLASAPDWLVHLTNIGKCCGCTPLSLAEGPCPPRFAKGGNWAIRRTALEGLRFDEERTNLRAGVKPTGGQDTEMAHRLERKGAGVRFVPSALVHHQIQPQEMTKEFIFKRYQRLGRGAAAQGNRSFARNLLLPVEIPVLAIISGLGWLFGADRLAAVNMTRLAACLGRAEYILGRAGS</sequence>
<evidence type="ECO:0000259" key="2">
    <source>
        <dbReference type="Pfam" id="PF00535"/>
    </source>
</evidence>
<proteinExistence type="predicted"/>
<accession>A0A844Z6H1</accession>